<dbReference type="EMBL" id="CP019609">
    <property type="protein sequence ID" value="AQP52796.1"/>
    <property type="molecule type" value="Genomic_DNA"/>
</dbReference>
<dbReference type="GO" id="GO:0008784">
    <property type="term" value="F:alanine racemase activity"/>
    <property type="evidence" value="ECO:0007669"/>
    <property type="project" value="UniProtKB-UniRule"/>
</dbReference>
<protein>
    <recommendedName>
        <fullName evidence="13">Alanine racemase</fullName>
        <ecNumber evidence="13">5.1.1.1</ecNumber>
    </recommendedName>
</protein>
<dbReference type="CDD" id="cd00430">
    <property type="entry name" value="PLPDE_III_AR"/>
    <property type="match status" value="1"/>
</dbReference>
<dbReference type="PANTHER" id="PTHR30511">
    <property type="entry name" value="ALANINE RACEMASE"/>
    <property type="match status" value="1"/>
</dbReference>
<comment type="similarity">
    <text evidence="11">In the N-terminal section; belongs to the acyltransferase 3 family.</text>
</comment>
<dbReference type="FunFam" id="2.40.37.10:FF:000006">
    <property type="entry name" value="Alanine racemase"/>
    <property type="match status" value="1"/>
</dbReference>
<dbReference type="Gene3D" id="2.40.37.10">
    <property type="entry name" value="Lyase, Ornithine Decarboxylase, Chain A, domain 1"/>
    <property type="match status" value="1"/>
</dbReference>
<feature type="modified residue" description="N6-(pyridoxal phosphate)lysine" evidence="13 14">
    <location>
        <position position="40"/>
    </location>
</feature>
<dbReference type="Gene3D" id="3.20.20.10">
    <property type="entry name" value="Alanine racemase"/>
    <property type="match status" value="1"/>
</dbReference>
<keyword evidence="17" id="KW-1185">Reference proteome</keyword>
<evidence type="ECO:0000256" key="12">
    <source>
        <dbReference type="ARBA" id="ARBA00061081"/>
    </source>
</evidence>
<keyword evidence="4" id="KW-1003">Cell membrane</keyword>
<evidence type="ECO:0000256" key="8">
    <source>
        <dbReference type="ARBA" id="ARBA00023136"/>
    </source>
</evidence>
<dbReference type="GO" id="GO:0030170">
    <property type="term" value="F:pyridoxal phosphate binding"/>
    <property type="evidence" value="ECO:0007669"/>
    <property type="project" value="UniProtKB-UniRule"/>
</dbReference>
<dbReference type="GO" id="GO:0005886">
    <property type="term" value="C:plasma membrane"/>
    <property type="evidence" value="ECO:0007669"/>
    <property type="project" value="UniProtKB-SubCell"/>
</dbReference>
<evidence type="ECO:0000256" key="11">
    <source>
        <dbReference type="ARBA" id="ARBA00060905"/>
    </source>
</evidence>
<keyword evidence="6 13" id="KW-0663">Pyridoxal phosphate</keyword>
<keyword evidence="5" id="KW-0812">Transmembrane</keyword>
<evidence type="ECO:0000256" key="10">
    <source>
        <dbReference type="ARBA" id="ARBA00023251"/>
    </source>
</evidence>
<feature type="active site" description="Proton acceptor; specific for D-alanine" evidence="13">
    <location>
        <position position="40"/>
    </location>
</feature>
<comment type="catalytic activity">
    <reaction evidence="1 13">
        <text>L-alanine = D-alanine</text>
        <dbReference type="Rhea" id="RHEA:20249"/>
        <dbReference type="ChEBI" id="CHEBI:57416"/>
        <dbReference type="ChEBI" id="CHEBI:57972"/>
        <dbReference type="EC" id="5.1.1.1"/>
    </reaction>
</comment>
<evidence type="ECO:0000256" key="3">
    <source>
        <dbReference type="ARBA" id="ARBA00004651"/>
    </source>
</evidence>
<comment type="function">
    <text evidence="13">Catalyzes the interconversion of L-alanine and D-alanine. May also act on other amino acids.</text>
</comment>
<dbReference type="GO" id="GO:0005829">
    <property type="term" value="C:cytosol"/>
    <property type="evidence" value="ECO:0007669"/>
    <property type="project" value="TreeGrafter"/>
</dbReference>
<evidence type="ECO:0000256" key="5">
    <source>
        <dbReference type="ARBA" id="ARBA00022692"/>
    </source>
</evidence>
<dbReference type="UniPathway" id="UPA00042">
    <property type="reaction ID" value="UER00497"/>
</dbReference>
<dbReference type="SMART" id="SM01005">
    <property type="entry name" value="Ala_racemase_C"/>
    <property type="match status" value="1"/>
</dbReference>
<dbReference type="EC" id="5.1.1.1" evidence="13"/>
<evidence type="ECO:0000313" key="16">
    <source>
        <dbReference type="EMBL" id="AQP52796.1"/>
    </source>
</evidence>
<evidence type="ECO:0000256" key="14">
    <source>
        <dbReference type="PIRSR" id="PIRSR600821-50"/>
    </source>
</evidence>
<dbReference type="InterPro" id="IPR001608">
    <property type="entry name" value="Ala_racemase_N"/>
</dbReference>
<proteinExistence type="inferred from homology"/>
<dbReference type="FunFam" id="3.20.20.10:FF:000002">
    <property type="entry name" value="Alanine racemase"/>
    <property type="match status" value="1"/>
</dbReference>
<evidence type="ECO:0000256" key="2">
    <source>
        <dbReference type="ARBA" id="ARBA00001933"/>
    </source>
</evidence>
<feature type="active site" description="Proton acceptor; specific for L-alanine" evidence="13">
    <location>
        <position position="268"/>
    </location>
</feature>
<evidence type="ECO:0000256" key="13">
    <source>
        <dbReference type="HAMAP-Rule" id="MF_01201"/>
    </source>
</evidence>
<evidence type="ECO:0000256" key="15">
    <source>
        <dbReference type="PIRSR" id="PIRSR600821-52"/>
    </source>
</evidence>
<evidence type="ECO:0000256" key="6">
    <source>
        <dbReference type="ARBA" id="ARBA00022898"/>
    </source>
</evidence>
<feature type="binding site" evidence="13 15">
    <location>
        <position position="140"/>
    </location>
    <ligand>
        <name>substrate</name>
    </ligand>
</feature>
<dbReference type="HAMAP" id="MF_01201">
    <property type="entry name" value="Ala_racemase"/>
    <property type="match status" value="1"/>
</dbReference>
<accession>A0A1Q2D374</accession>
<dbReference type="SUPFAM" id="SSF50621">
    <property type="entry name" value="Alanine racemase C-terminal domain-like"/>
    <property type="match status" value="1"/>
</dbReference>
<evidence type="ECO:0000256" key="7">
    <source>
        <dbReference type="ARBA" id="ARBA00022989"/>
    </source>
</evidence>
<comment type="similarity">
    <text evidence="12">In the C-terminal section; belongs to the alanine racemase family.</text>
</comment>
<evidence type="ECO:0000256" key="4">
    <source>
        <dbReference type="ARBA" id="ARBA00022475"/>
    </source>
</evidence>
<dbReference type="NCBIfam" id="TIGR00492">
    <property type="entry name" value="alr"/>
    <property type="match status" value="1"/>
</dbReference>
<keyword evidence="7" id="KW-1133">Transmembrane helix</keyword>
<reference evidence="16 17" key="1">
    <citation type="journal article" date="2010" name="Int. J. Syst. Evol. Microbiol.">
        <title>Vagococcus penaei sp. nov., isolated from spoilage microbiota of cooked shrimp (Penaeus vannamei).</title>
        <authorList>
            <person name="Jaffres E."/>
            <person name="Prevost H."/>
            <person name="Rossero A."/>
            <person name="Joffraud J.J."/>
            <person name="Dousset X."/>
        </authorList>
    </citation>
    <scope>NUCLEOTIDE SEQUENCE [LARGE SCALE GENOMIC DNA]</scope>
    <source>
        <strain evidence="16 17">CD276</strain>
    </source>
</reference>
<comment type="subcellular location">
    <subcellularLocation>
        <location evidence="3">Cell membrane</location>
        <topology evidence="3">Multi-pass membrane protein</topology>
    </subcellularLocation>
</comment>
<evidence type="ECO:0000256" key="1">
    <source>
        <dbReference type="ARBA" id="ARBA00000316"/>
    </source>
</evidence>
<dbReference type="PROSITE" id="PS00395">
    <property type="entry name" value="ALANINE_RACEMASE"/>
    <property type="match status" value="1"/>
</dbReference>
<keyword evidence="9 13" id="KW-0413">Isomerase</keyword>
<gene>
    <name evidence="16" type="ORF">BW732_00225</name>
</gene>
<dbReference type="Pfam" id="PF00842">
    <property type="entry name" value="Ala_racemase_C"/>
    <property type="match status" value="1"/>
</dbReference>
<dbReference type="AlphaFoldDB" id="A0A1Q2D374"/>
<dbReference type="Pfam" id="PF01168">
    <property type="entry name" value="Ala_racemase_N"/>
    <property type="match status" value="1"/>
</dbReference>
<dbReference type="RefSeq" id="WP_077274900.1">
    <property type="nucleotide sequence ID" value="NZ_CP019609.1"/>
</dbReference>
<dbReference type="InterPro" id="IPR009006">
    <property type="entry name" value="Ala_racemase/Decarboxylase_C"/>
</dbReference>
<keyword evidence="8" id="KW-0472">Membrane</keyword>
<dbReference type="GO" id="GO:0046677">
    <property type="term" value="P:response to antibiotic"/>
    <property type="evidence" value="ECO:0007669"/>
    <property type="project" value="UniProtKB-KW"/>
</dbReference>
<evidence type="ECO:0000313" key="17">
    <source>
        <dbReference type="Proteomes" id="UP000188246"/>
    </source>
</evidence>
<comment type="pathway">
    <text evidence="13">Amino-acid biosynthesis; D-alanine biosynthesis; D-alanine from L-alanine: step 1/1.</text>
</comment>
<comment type="similarity">
    <text evidence="13">Belongs to the alanine racemase family.</text>
</comment>
<dbReference type="InterPro" id="IPR011079">
    <property type="entry name" value="Ala_racemase_C"/>
</dbReference>
<name>A0A1Q2D374_9ENTE</name>
<organism evidence="16 17">
    <name type="scientific">Vagococcus penaei</name>
    <dbReference type="NCBI Taxonomy" id="633807"/>
    <lineage>
        <taxon>Bacteria</taxon>
        <taxon>Bacillati</taxon>
        <taxon>Bacillota</taxon>
        <taxon>Bacilli</taxon>
        <taxon>Lactobacillales</taxon>
        <taxon>Enterococcaceae</taxon>
        <taxon>Vagococcus</taxon>
    </lineage>
</organism>
<dbReference type="GO" id="GO:0030632">
    <property type="term" value="P:D-alanine biosynthetic process"/>
    <property type="evidence" value="ECO:0007669"/>
    <property type="project" value="UniProtKB-UniRule"/>
</dbReference>
<dbReference type="Proteomes" id="UP000188246">
    <property type="component" value="Chromosome"/>
</dbReference>
<dbReference type="SUPFAM" id="SSF51419">
    <property type="entry name" value="PLP-binding barrel"/>
    <property type="match status" value="1"/>
</dbReference>
<sequence length="381" mass="42556">MIPSIHRDSKIIVDLVAIKQNIKKELARLTNRQEMFAVVKANGYGHGSIHVSKAAVEAGVSGFCVSNLDEAIELRNNGIQLPILILSYVAPEYVELMVDYDLSVTCPSLDWLIQVNRIIKQLDLAKPLAIHVKIDTGMGRIGFRSQEDMSQAMAIIDNNPDILLEGLFTHFATADSVSEEHFNLQKERFTVARALFPEKIRYVHTANSATTLWHDAWGSNMIRYGDAMYGLNPSGNELVEPFPLKQALSLETTLIHVKKIEKGEKVGYGATYETKTNEWIGTLPIGYADGLRRRFQGFEVLIDGQRVPIIGRVCMDQCMIKLPKSYPVGTKVTIFGTNQHQFNSIQSGADYIGTINYEITCGLSDRLPREFIDNTCGEMEG</sequence>
<feature type="binding site" evidence="13 15">
    <location>
        <position position="315"/>
    </location>
    <ligand>
        <name>substrate</name>
    </ligand>
</feature>
<dbReference type="InterPro" id="IPR029066">
    <property type="entry name" value="PLP-binding_barrel"/>
</dbReference>
<comment type="cofactor">
    <cofactor evidence="2 13 14">
        <name>pyridoxal 5'-phosphate</name>
        <dbReference type="ChEBI" id="CHEBI:597326"/>
    </cofactor>
</comment>
<evidence type="ECO:0000256" key="9">
    <source>
        <dbReference type="ARBA" id="ARBA00023235"/>
    </source>
</evidence>
<dbReference type="GO" id="GO:0009252">
    <property type="term" value="P:peptidoglycan biosynthetic process"/>
    <property type="evidence" value="ECO:0007669"/>
    <property type="project" value="TreeGrafter"/>
</dbReference>
<dbReference type="KEGG" id="vpi:BW732_00225"/>
<dbReference type="OrthoDB" id="9813814at2"/>
<keyword evidence="10" id="KW-0046">Antibiotic resistance</keyword>
<dbReference type="STRING" id="633807.BW732_00225"/>
<dbReference type="InterPro" id="IPR000821">
    <property type="entry name" value="Ala_racemase"/>
</dbReference>
<dbReference type="PRINTS" id="PR00992">
    <property type="entry name" value="ALARACEMASE"/>
</dbReference>
<dbReference type="InterPro" id="IPR020622">
    <property type="entry name" value="Ala_racemase_pyridoxalP-BS"/>
</dbReference>
<dbReference type="PANTHER" id="PTHR30511:SF0">
    <property type="entry name" value="ALANINE RACEMASE, CATABOLIC-RELATED"/>
    <property type="match status" value="1"/>
</dbReference>